<evidence type="ECO:0000259" key="1">
    <source>
        <dbReference type="PROSITE" id="PS50006"/>
    </source>
</evidence>
<dbReference type="Gene3D" id="2.60.200.20">
    <property type="match status" value="1"/>
</dbReference>
<dbReference type="SMART" id="SM00240">
    <property type="entry name" value="FHA"/>
    <property type="match status" value="1"/>
</dbReference>
<feature type="domain" description="FHA" evidence="1">
    <location>
        <begin position="25"/>
        <end position="74"/>
    </location>
</feature>
<gene>
    <name evidence="2" type="ORF">GCM10011521_04030</name>
</gene>
<accession>A0ABQ1HB69</accession>
<name>A0ABQ1HB69_9GAMM</name>
<dbReference type="Gene3D" id="3.30.450.40">
    <property type="match status" value="1"/>
</dbReference>
<dbReference type="InterPro" id="IPR003018">
    <property type="entry name" value="GAF"/>
</dbReference>
<protein>
    <recommendedName>
        <fullName evidence="1">FHA domain-containing protein</fullName>
    </recommendedName>
</protein>
<dbReference type="InterPro" id="IPR000253">
    <property type="entry name" value="FHA_dom"/>
</dbReference>
<dbReference type="Pfam" id="PF01590">
    <property type="entry name" value="GAF"/>
    <property type="match status" value="1"/>
</dbReference>
<keyword evidence="3" id="KW-1185">Reference proteome</keyword>
<dbReference type="CDD" id="cd00060">
    <property type="entry name" value="FHA"/>
    <property type="match status" value="1"/>
</dbReference>
<dbReference type="PROSITE" id="PS50006">
    <property type="entry name" value="FHA_DOMAIN"/>
    <property type="match status" value="1"/>
</dbReference>
<dbReference type="SMART" id="SM00065">
    <property type="entry name" value="GAF"/>
    <property type="match status" value="1"/>
</dbReference>
<dbReference type="EMBL" id="BMKC01000001">
    <property type="protein sequence ID" value="GGA68984.1"/>
    <property type="molecule type" value="Genomic_DNA"/>
</dbReference>
<dbReference type="InterPro" id="IPR008984">
    <property type="entry name" value="SMAD_FHA_dom_sf"/>
</dbReference>
<dbReference type="InterPro" id="IPR029016">
    <property type="entry name" value="GAF-like_dom_sf"/>
</dbReference>
<comment type="caution">
    <text evidence="2">The sequence shown here is derived from an EMBL/GenBank/DDBJ whole genome shotgun (WGS) entry which is preliminary data.</text>
</comment>
<reference evidence="3" key="1">
    <citation type="journal article" date="2019" name="Int. J. Syst. Evol. Microbiol.">
        <title>The Global Catalogue of Microorganisms (GCM) 10K type strain sequencing project: providing services to taxonomists for standard genome sequencing and annotation.</title>
        <authorList>
            <consortium name="The Broad Institute Genomics Platform"/>
            <consortium name="The Broad Institute Genome Sequencing Center for Infectious Disease"/>
            <person name="Wu L."/>
            <person name="Ma J."/>
        </authorList>
    </citation>
    <scope>NUCLEOTIDE SEQUENCE [LARGE SCALE GENOMIC DNA]</scope>
    <source>
        <strain evidence="3">CGMCC 1.15905</strain>
    </source>
</reference>
<dbReference type="RefSeq" id="WP_188660658.1">
    <property type="nucleotide sequence ID" value="NZ_BMKC01000001.1"/>
</dbReference>
<dbReference type="SUPFAM" id="SSF55781">
    <property type="entry name" value="GAF domain-like"/>
    <property type="match status" value="1"/>
</dbReference>
<dbReference type="InterPro" id="IPR050923">
    <property type="entry name" value="Cell_Proc_Reg/RNA_Proc"/>
</dbReference>
<evidence type="ECO:0000313" key="2">
    <source>
        <dbReference type="EMBL" id="GGA68984.1"/>
    </source>
</evidence>
<dbReference type="PANTHER" id="PTHR23308">
    <property type="entry name" value="NUCLEAR INHIBITOR OF PROTEIN PHOSPHATASE-1"/>
    <property type="match status" value="1"/>
</dbReference>
<organism evidence="2 3">
    <name type="scientific">Arenimonas soli</name>
    <dbReference type="NCBI Taxonomy" id="2269504"/>
    <lineage>
        <taxon>Bacteria</taxon>
        <taxon>Pseudomonadati</taxon>
        <taxon>Pseudomonadota</taxon>
        <taxon>Gammaproteobacteria</taxon>
        <taxon>Lysobacterales</taxon>
        <taxon>Lysobacteraceae</taxon>
        <taxon>Arenimonas</taxon>
    </lineage>
</organism>
<dbReference type="Proteomes" id="UP000623419">
    <property type="component" value="Unassembled WGS sequence"/>
</dbReference>
<evidence type="ECO:0000313" key="3">
    <source>
        <dbReference type="Proteomes" id="UP000623419"/>
    </source>
</evidence>
<sequence length="290" mass="30601">MPARLTAYLPEGAAVETLLAAGRGLQVGRAPPSELLIDHPSVSRSHARFEPEGEGWRLVDLDSKNGSFIDGLPADGRLLPANAWLRFGDVTCELAHVDEQALARSGERRAARQTASVLHQRAIEQSQDPGDLLRATLAAVIDLAGCERGFLLINQPGGPVVRAWQGLDDRTLAAPAFDGSRGAVDRALRERRPVVVNDAGLDAAFAGRASVVAGGLRSLVCLPLVTGDQVLGLAYADSRAPGHAITTLELDLLAAFAERAALWLAARRSELALAEVARQVRWPGATGAAA</sequence>
<proteinExistence type="predicted"/>
<dbReference type="SUPFAM" id="SSF49879">
    <property type="entry name" value="SMAD/FHA domain"/>
    <property type="match status" value="1"/>
</dbReference>
<dbReference type="Pfam" id="PF00498">
    <property type="entry name" value="FHA"/>
    <property type="match status" value="1"/>
</dbReference>